<dbReference type="AlphaFoldDB" id="A0A067BCY7"/>
<feature type="non-terminal residue" evidence="2">
    <location>
        <position position="621"/>
    </location>
</feature>
<reference evidence="2 3" key="1">
    <citation type="journal article" date="2013" name="PLoS Genet.">
        <title>Distinctive expansion of potential virulence genes in the genome of the oomycete fish pathogen Saprolegnia parasitica.</title>
        <authorList>
            <person name="Jiang R.H."/>
            <person name="de Bruijn I."/>
            <person name="Haas B.J."/>
            <person name="Belmonte R."/>
            <person name="Lobach L."/>
            <person name="Christie J."/>
            <person name="van den Ackerveken G."/>
            <person name="Bottin A."/>
            <person name="Bulone V."/>
            <person name="Diaz-Moreno S.M."/>
            <person name="Dumas B."/>
            <person name="Fan L."/>
            <person name="Gaulin E."/>
            <person name="Govers F."/>
            <person name="Grenville-Briggs L.J."/>
            <person name="Horner N.R."/>
            <person name="Levin J.Z."/>
            <person name="Mammella M."/>
            <person name="Meijer H.J."/>
            <person name="Morris P."/>
            <person name="Nusbaum C."/>
            <person name="Oome S."/>
            <person name="Phillips A.J."/>
            <person name="van Rooyen D."/>
            <person name="Rzeszutek E."/>
            <person name="Saraiva M."/>
            <person name="Secombes C.J."/>
            <person name="Seidl M.F."/>
            <person name="Snel B."/>
            <person name="Stassen J.H."/>
            <person name="Sykes S."/>
            <person name="Tripathy S."/>
            <person name="van den Berg H."/>
            <person name="Vega-Arreguin J.C."/>
            <person name="Wawra S."/>
            <person name="Young S.K."/>
            <person name="Zeng Q."/>
            <person name="Dieguez-Uribeondo J."/>
            <person name="Russ C."/>
            <person name="Tyler B.M."/>
            <person name="van West P."/>
        </authorList>
    </citation>
    <scope>NUCLEOTIDE SEQUENCE [LARGE SCALE GENOMIC DNA]</scope>
    <source>
        <strain evidence="2 3">CBS 223.65</strain>
    </source>
</reference>
<dbReference type="VEuPathDB" id="FungiDB:SPRG_18280"/>
<sequence>MTKKAVASCTGITAGQAKRGIVEGLIQLGCFQKVTNADGIGCIAIDAACLQRPVTAFPDLSFLQQLPSAPTADRWPPTPRRSTHEPALCTAASASRGEGGTLYDALIEHFVVHVHGAVYAEMSKKQKHFKVKKITTLLRKAGYVSNIPRTAQQVLQCVLRDRCLTCVDGTAIVAVRASPFSLPAAMRHGVTALVQTWAAKIAIAPHEMASLRAQLHKAEAIEGLPGMAEQALDALCALRCMTTVRNRKSALCLGIDPSLVHQSLALFPDASFLRSTESVAALSPTASSPSLPLCHPTPSPVLVSPAPPREGVDEYSTSACHSRFENTLGDVLLYALADHIRRLAYDAIRGAKARYNFSAKVPLLLRATRYIPPASYTDTRKALLDLLLRDENLVFVKPLFVVSRDQRLLPLLPPARHWTSEATPAAMLHGLVTALAIAPIAMTGIARAATSTLVVRGVHDVATVVPKLIADLMQLEYVVATQDKGREIYLTIDMACLHRPADDFAIVPAPESWLVHSATAPTPYVTAATSSVPPTPEAHDAPMSPSSSLSSSAQESVGSPASSSPLSASSASSPPRSVPLPLEPLDGVGSVVQTHHDSFLPAILAWVRDDNPFYVSYVRGQ</sequence>
<dbReference type="GeneID" id="24139805"/>
<proteinExistence type="predicted"/>
<evidence type="ECO:0000313" key="2">
    <source>
        <dbReference type="EMBL" id="KDO16184.1"/>
    </source>
</evidence>
<evidence type="ECO:0000313" key="3">
    <source>
        <dbReference type="Proteomes" id="UP000030745"/>
    </source>
</evidence>
<accession>A0A067BCY7</accession>
<organism evidence="2 3">
    <name type="scientific">Saprolegnia parasitica (strain CBS 223.65)</name>
    <dbReference type="NCBI Taxonomy" id="695850"/>
    <lineage>
        <taxon>Eukaryota</taxon>
        <taxon>Sar</taxon>
        <taxon>Stramenopiles</taxon>
        <taxon>Oomycota</taxon>
        <taxon>Saprolegniomycetes</taxon>
        <taxon>Saprolegniales</taxon>
        <taxon>Saprolegniaceae</taxon>
        <taxon>Saprolegnia</taxon>
    </lineage>
</organism>
<protein>
    <submittedName>
        <fullName evidence="2">Uncharacterized protein</fullName>
    </submittedName>
</protein>
<dbReference type="EMBL" id="KK584278">
    <property type="protein sequence ID" value="KDO16184.1"/>
    <property type="molecule type" value="Genomic_DNA"/>
</dbReference>
<dbReference type="RefSeq" id="XP_012213108.1">
    <property type="nucleotide sequence ID" value="XM_012357718.1"/>
</dbReference>
<name>A0A067BCY7_SAPPC</name>
<dbReference type="Proteomes" id="UP000030745">
    <property type="component" value="Unassembled WGS sequence"/>
</dbReference>
<feature type="region of interest" description="Disordered" evidence="1">
    <location>
        <begin position="525"/>
        <end position="581"/>
    </location>
</feature>
<feature type="compositionally biased region" description="Low complexity" evidence="1">
    <location>
        <begin position="544"/>
        <end position="575"/>
    </location>
</feature>
<gene>
    <name evidence="2" type="ORF">SPRG_18280</name>
</gene>
<evidence type="ECO:0000256" key="1">
    <source>
        <dbReference type="SAM" id="MobiDB-lite"/>
    </source>
</evidence>
<dbReference type="KEGG" id="spar:SPRG_18280"/>
<keyword evidence="3" id="KW-1185">Reference proteome</keyword>